<comment type="similarity">
    <text evidence="2 6">Belongs to the ORC2 family.</text>
</comment>
<evidence type="ECO:0000256" key="3">
    <source>
        <dbReference type="ARBA" id="ARBA00019080"/>
    </source>
</evidence>
<feature type="compositionally biased region" description="Basic and acidic residues" evidence="7">
    <location>
        <begin position="154"/>
        <end position="167"/>
    </location>
</feature>
<comment type="function">
    <text evidence="6">Component of the origin recognition complex (ORC) that binds origins of replication. DNA-binding is ATP-dependent. ORC is required to assemble the pre-replication complex necessary to initiate DNA replication.</text>
</comment>
<dbReference type="InterPro" id="IPR056772">
    <property type="entry name" value="RecA-like_ORC2"/>
</dbReference>
<keyword evidence="11" id="KW-1185">Reference proteome</keyword>
<evidence type="ECO:0000259" key="9">
    <source>
        <dbReference type="Pfam" id="PF24882"/>
    </source>
</evidence>
<dbReference type="GO" id="GO:0005664">
    <property type="term" value="C:nuclear origin of replication recognition complex"/>
    <property type="evidence" value="ECO:0007669"/>
    <property type="project" value="UniProtKB-UniRule"/>
</dbReference>
<dbReference type="Pfam" id="PF04084">
    <property type="entry name" value="RecA-like_ORC2"/>
    <property type="match status" value="1"/>
</dbReference>
<dbReference type="PANTHER" id="PTHR14052">
    <property type="entry name" value="ORIGIN RECOGNITION COMPLEX SUBUNIT 2"/>
    <property type="match status" value="1"/>
</dbReference>
<feature type="region of interest" description="Disordered" evidence="7">
    <location>
        <begin position="1"/>
        <end position="28"/>
    </location>
</feature>
<evidence type="ECO:0000256" key="5">
    <source>
        <dbReference type="ARBA" id="ARBA00023242"/>
    </source>
</evidence>
<accession>A0AAV1ZDB3</accession>
<dbReference type="Proteomes" id="UP001497382">
    <property type="component" value="Unassembled WGS sequence"/>
</dbReference>
<keyword evidence="4 6" id="KW-0235">DNA replication</keyword>
<dbReference type="InterPro" id="IPR007220">
    <property type="entry name" value="ORC2"/>
</dbReference>
<comment type="subcellular location">
    <subcellularLocation>
        <location evidence="1 6">Nucleus</location>
    </subcellularLocation>
</comment>
<organism evidence="10 11">
    <name type="scientific">Larinioides sclopetarius</name>
    <dbReference type="NCBI Taxonomy" id="280406"/>
    <lineage>
        <taxon>Eukaryota</taxon>
        <taxon>Metazoa</taxon>
        <taxon>Ecdysozoa</taxon>
        <taxon>Arthropoda</taxon>
        <taxon>Chelicerata</taxon>
        <taxon>Arachnida</taxon>
        <taxon>Araneae</taxon>
        <taxon>Araneomorphae</taxon>
        <taxon>Entelegynae</taxon>
        <taxon>Araneoidea</taxon>
        <taxon>Araneidae</taxon>
        <taxon>Larinioides</taxon>
    </lineage>
</organism>
<sequence>MGKSRTGSMKSPRKLSVKKATPKKSYRTKEDILRTQLKPNVSLSQPCEEYQPASGLFGEQDVEGKEVFKVTPLKHIKTIKANVESPSTGKLSEQLSKITFASPNAKASSPITKKSDVVPEIQKRLLALRDEFPASQNQQCADTERPLSRRQRMKRELIKLRSSRVESDLEDSDEIPSSDDSENEEEKKFFSKTPKKSKKNSASTFSETYFSAQKEKGSSTSNRTLSNLKLERTNIEELQKILKSIPDPHKKEKEALFKNYQSQFQKWTFLLHEGFNILLYGVGSKRNILNSFCKECLSDSLYVVVNGFFPSLTVKQVLSSITEGALEYNGKFSSNYDHAEYIKKHFSEGKDELYLIIHNLDGMSLRSTKTQTLLSSLATVPNIHFVASIDHINAPLMWDQIMLSHFKWVWFDVTTFEPYVLETSYENSIFKDKSSHLLLSSLLNVYNGLNSNGQGVFKILAQHQFEQKDQSFLGISFHEWYQECRDAFLVTSEVTMQAQLSEFKNHKLLSSRKSVEGCELWYIPVDAVTLEQFLESCK</sequence>
<evidence type="ECO:0000256" key="6">
    <source>
        <dbReference type="RuleBase" id="RU368084"/>
    </source>
</evidence>
<evidence type="ECO:0000256" key="4">
    <source>
        <dbReference type="ARBA" id="ARBA00022705"/>
    </source>
</evidence>
<feature type="compositionally biased region" description="Basic residues" evidence="7">
    <location>
        <begin position="11"/>
        <end position="26"/>
    </location>
</feature>
<feature type="domain" description="Origin recognition complex subunit 2 RecA-like" evidence="8">
    <location>
        <begin position="252"/>
        <end position="413"/>
    </location>
</feature>
<dbReference type="EMBL" id="CAXIEN010000040">
    <property type="protein sequence ID" value="CAL1269452.1"/>
    <property type="molecule type" value="Genomic_DNA"/>
</dbReference>
<evidence type="ECO:0000313" key="11">
    <source>
        <dbReference type="Proteomes" id="UP001497382"/>
    </source>
</evidence>
<dbReference type="InterPro" id="IPR056773">
    <property type="entry name" value="WHD_ORC2"/>
</dbReference>
<evidence type="ECO:0000256" key="2">
    <source>
        <dbReference type="ARBA" id="ARBA00007421"/>
    </source>
</evidence>
<evidence type="ECO:0000313" key="10">
    <source>
        <dbReference type="EMBL" id="CAL1269452.1"/>
    </source>
</evidence>
<feature type="region of interest" description="Disordered" evidence="7">
    <location>
        <begin position="129"/>
        <end position="204"/>
    </location>
</feature>
<dbReference type="Pfam" id="PF24882">
    <property type="entry name" value="WHD_ORC2"/>
    <property type="match status" value="1"/>
</dbReference>
<keyword evidence="5 6" id="KW-0539">Nucleus</keyword>
<protein>
    <recommendedName>
        <fullName evidence="3 6">Origin recognition complex subunit 2</fullName>
    </recommendedName>
</protein>
<evidence type="ECO:0000259" key="8">
    <source>
        <dbReference type="Pfam" id="PF04084"/>
    </source>
</evidence>
<evidence type="ECO:0000256" key="1">
    <source>
        <dbReference type="ARBA" id="ARBA00004123"/>
    </source>
</evidence>
<feature type="compositionally biased region" description="Acidic residues" evidence="7">
    <location>
        <begin position="168"/>
        <end position="184"/>
    </location>
</feature>
<name>A0AAV1ZDB3_9ARAC</name>
<reference evidence="10 11" key="1">
    <citation type="submission" date="2024-04" db="EMBL/GenBank/DDBJ databases">
        <authorList>
            <person name="Rising A."/>
            <person name="Reimegard J."/>
            <person name="Sonavane S."/>
            <person name="Akerstrom W."/>
            <person name="Nylinder S."/>
            <person name="Hedman E."/>
            <person name="Kallberg Y."/>
        </authorList>
    </citation>
    <scope>NUCLEOTIDE SEQUENCE [LARGE SCALE GENOMIC DNA]</scope>
</reference>
<proteinExistence type="inferred from homology"/>
<dbReference type="GO" id="GO:0003688">
    <property type="term" value="F:DNA replication origin binding"/>
    <property type="evidence" value="ECO:0007669"/>
    <property type="project" value="UniProtKB-UniRule"/>
</dbReference>
<dbReference type="GO" id="GO:0006260">
    <property type="term" value="P:DNA replication"/>
    <property type="evidence" value="ECO:0007669"/>
    <property type="project" value="UniProtKB-UniRule"/>
</dbReference>
<evidence type="ECO:0000256" key="7">
    <source>
        <dbReference type="SAM" id="MobiDB-lite"/>
    </source>
</evidence>
<comment type="subunit">
    <text evidence="6">Component of the origin recognition complex (ORC).</text>
</comment>
<feature type="domain" description="Origin recognition complex subunit 2 winged-helix" evidence="9">
    <location>
        <begin position="468"/>
        <end position="526"/>
    </location>
</feature>
<dbReference type="PANTHER" id="PTHR14052:SF0">
    <property type="entry name" value="ORIGIN RECOGNITION COMPLEX SUBUNIT 2"/>
    <property type="match status" value="1"/>
</dbReference>
<gene>
    <name evidence="10" type="ORF">LARSCL_LOCUS4735</name>
</gene>
<comment type="caution">
    <text evidence="10">The sequence shown here is derived from an EMBL/GenBank/DDBJ whole genome shotgun (WGS) entry which is preliminary data.</text>
</comment>
<dbReference type="AlphaFoldDB" id="A0AAV1ZDB3"/>